<feature type="domain" description="Aminotransferase class I/classII large" evidence="2">
    <location>
        <begin position="169"/>
        <end position="526"/>
    </location>
</feature>
<dbReference type="Gene3D" id="1.10.20.110">
    <property type="match status" value="1"/>
</dbReference>
<evidence type="ECO:0000256" key="1">
    <source>
        <dbReference type="ARBA" id="ARBA00022898"/>
    </source>
</evidence>
<dbReference type="CDD" id="cd00609">
    <property type="entry name" value="AAT_like"/>
    <property type="match status" value="1"/>
</dbReference>
<proteinExistence type="predicted"/>
<dbReference type="EMBL" id="CP002551">
    <property type="protein sequence ID" value="ADZ10057.1"/>
    <property type="molecule type" value="Genomic_DNA"/>
</dbReference>
<sequence>MKGTKRTTLYKFRFDGETMDYKELKSYMELSPFEVQFALTNIAGNFLDRTLLNAGRGNPNWIATTPRQAFFTLGNFAVLESKCDCEYIHTGFHPEKTGIYNNFKQFAKANPDAPGMKFLESSVEYGINQLGFEPDSWVYELSTGSIGDFYPEPDRILPHVEQVVHKFLIEFLCNNKEKKCKYDLFATEGGTGGIIYVFNSLMENKLIKKGDKIAIASPIFSPYLEIPRLNDYDLVEVEIMADPDDDWQYPDSELEKLKDPSIKAFFVVNPGNPQARAISNAKIKLIADIVKNDNPELIIISDDVYATFVENFHSIMAEIPSNTICVYSFSKHMGCTGWRLGVVAIYENNRIDEMIRNLPESERADLINRYESISLDPENMKFIDRLVADSRSVALNHTAGLSLPQQTQMALFSLFFMIEDNVNYIEGTKKALNKRIHVLYNALDLPLDYDRTATNYYAVIDLLKIAENRYNHSFAKWMEQNYNSVSFVFALADKESVVILPGSGFDAPGWTVRVSLANLRYEAYEEIGKKMLETLDAAYKDYELNQ</sequence>
<dbReference type="GO" id="GO:0030170">
    <property type="term" value="F:pyridoxal phosphate binding"/>
    <property type="evidence" value="ECO:0007669"/>
    <property type="project" value="InterPro"/>
</dbReference>
<reference evidence="3 4" key="2">
    <citation type="journal article" date="2014" name="Int. J. Syst. Evol. Microbiol.">
        <title>Methanobacterium paludis sp. nov. and a novel strain of Methanobacterium lacus isolated from northern peatlands.</title>
        <authorList>
            <person name="Cadillo-Quiroz H."/>
            <person name="Brauer S.L."/>
            <person name="Goodson N."/>
            <person name="Yavitt J.B."/>
            <person name="Zinder S.H."/>
        </authorList>
    </citation>
    <scope>NUCLEOTIDE SEQUENCE [LARGE SCALE GENOMIC DNA]</scope>
    <source>
        <strain evidence="3 4">AL-21</strain>
    </source>
</reference>
<evidence type="ECO:0000313" key="4">
    <source>
        <dbReference type="Proteomes" id="UP000007490"/>
    </source>
</evidence>
<dbReference type="GO" id="GO:0006520">
    <property type="term" value="P:amino acid metabolic process"/>
    <property type="evidence" value="ECO:0007669"/>
    <property type="project" value="TreeGrafter"/>
</dbReference>
<dbReference type="GO" id="GO:0008483">
    <property type="term" value="F:transaminase activity"/>
    <property type="evidence" value="ECO:0007669"/>
    <property type="project" value="TreeGrafter"/>
</dbReference>
<dbReference type="NCBIfam" id="NF006755">
    <property type="entry name" value="PRK09275.1"/>
    <property type="match status" value="1"/>
</dbReference>
<dbReference type="KEGG" id="mel:Metbo_1835"/>
<keyword evidence="4" id="KW-1185">Reference proteome</keyword>
<evidence type="ECO:0000313" key="3">
    <source>
        <dbReference type="EMBL" id="ADZ10057.1"/>
    </source>
</evidence>
<organism evidence="3 4">
    <name type="scientific">Methanobacterium lacus (strain AL-21)</name>
    <dbReference type="NCBI Taxonomy" id="877455"/>
    <lineage>
        <taxon>Archaea</taxon>
        <taxon>Methanobacteriati</taxon>
        <taxon>Methanobacteriota</taxon>
        <taxon>Methanomada group</taxon>
        <taxon>Methanobacteria</taxon>
        <taxon>Methanobacteriales</taxon>
        <taxon>Methanobacteriaceae</taxon>
        <taxon>Methanobacterium</taxon>
    </lineage>
</organism>
<dbReference type="InterPro" id="IPR015424">
    <property type="entry name" value="PyrdxlP-dep_Trfase"/>
</dbReference>
<name>F0TAI5_METLA</name>
<dbReference type="SUPFAM" id="SSF53383">
    <property type="entry name" value="PLP-dependent transferases"/>
    <property type="match status" value="1"/>
</dbReference>
<accession>F0TAI5</accession>
<dbReference type="Pfam" id="PF00155">
    <property type="entry name" value="Aminotran_1_2"/>
    <property type="match status" value="1"/>
</dbReference>
<gene>
    <name evidence="3" type="ordered locus">Metbo_1835</name>
</gene>
<dbReference type="eggNOG" id="arCOG01130">
    <property type="taxonomic scope" value="Archaea"/>
</dbReference>
<dbReference type="STRING" id="877455.Metbo_1835"/>
<dbReference type="Gene3D" id="3.90.1150.10">
    <property type="entry name" value="Aspartate Aminotransferase, domain 1"/>
    <property type="match status" value="1"/>
</dbReference>
<dbReference type="InterPro" id="IPR015422">
    <property type="entry name" value="PyrdxlP-dep_Trfase_small"/>
</dbReference>
<dbReference type="PANTHER" id="PTHR43795:SF2">
    <property type="entry name" value="BIFUNCTIONAL ASPARTATE AMINOTRANSFERASE AND GLUTAMATE_ASPARTATE-PREPHENATE AMINOTRANSFERASE"/>
    <property type="match status" value="1"/>
</dbReference>
<dbReference type="InterPro" id="IPR015421">
    <property type="entry name" value="PyrdxlP-dep_Trfase_major"/>
</dbReference>
<dbReference type="PANTHER" id="PTHR43795">
    <property type="entry name" value="BIFUNCTIONAL ASPARTATE AMINOTRANSFERASE AND GLUTAMATE/ASPARTATE-PREPHENATE AMINOTRANSFERASE-RELATED"/>
    <property type="match status" value="1"/>
</dbReference>
<dbReference type="InterPro" id="IPR050478">
    <property type="entry name" value="Ethylene_sulfur-biosynth"/>
</dbReference>
<dbReference type="InterPro" id="IPR022518">
    <property type="entry name" value="Aspartate_4-decarboxylase"/>
</dbReference>
<dbReference type="NCBIfam" id="TIGR03801">
    <property type="entry name" value="asp_4_decarbox"/>
    <property type="match status" value="1"/>
</dbReference>
<protein>
    <submittedName>
        <fullName evidence="3">Aspartate 4-decarboxylase</fullName>
    </submittedName>
</protein>
<dbReference type="InterPro" id="IPR004839">
    <property type="entry name" value="Aminotransferase_I/II_large"/>
</dbReference>
<reference evidence="4" key="1">
    <citation type="submission" date="2011-02" db="EMBL/GenBank/DDBJ databases">
        <title>Complete sequence of Methanobacterium sp. AL-21.</title>
        <authorList>
            <consortium name="US DOE Joint Genome Institute"/>
            <person name="Lucas S."/>
            <person name="Copeland A."/>
            <person name="Lapidus A."/>
            <person name="Cheng J.-F."/>
            <person name="Goodwin L."/>
            <person name="Pitluck S."/>
            <person name="Chertkov O."/>
            <person name="Detter J.C."/>
            <person name="Han C."/>
            <person name="Tapia R."/>
            <person name="Land M."/>
            <person name="Hauser L."/>
            <person name="Kyrpides N."/>
            <person name="Ivanova N."/>
            <person name="Mikhailova N."/>
            <person name="Pagani I."/>
            <person name="Cadillo-Quiroz H."/>
            <person name="Imachi H."/>
            <person name="Zinder S."/>
            <person name="Liu W."/>
            <person name="Woyke T."/>
        </authorList>
    </citation>
    <scope>NUCLEOTIDE SEQUENCE [LARGE SCALE GENOMIC DNA]</scope>
    <source>
        <strain evidence="4">AL-21</strain>
    </source>
</reference>
<dbReference type="HOGENOM" id="CLU_038911_0_0_2"/>
<evidence type="ECO:0000259" key="2">
    <source>
        <dbReference type="Pfam" id="PF00155"/>
    </source>
</evidence>
<keyword evidence="1" id="KW-0663">Pyridoxal phosphate</keyword>
<dbReference type="AlphaFoldDB" id="F0TAI5"/>
<dbReference type="Gene3D" id="3.40.640.10">
    <property type="entry name" value="Type I PLP-dependent aspartate aminotransferase-like (Major domain)"/>
    <property type="match status" value="1"/>
</dbReference>
<dbReference type="Proteomes" id="UP000007490">
    <property type="component" value="Chromosome"/>
</dbReference>